<comment type="caution">
    <text evidence="1">The sequence shown here is derived from an EMBL/GenBank/DDBJ whole genome shotgun (WGS) entry which is preliminary data.</text>
</comment>
<keyword evidence="2" id="KW-1185">Reference proteome</keyword>
<organism evidence="1 2">
    <name type="scientific">Rhododendron molle</name>
    <name type="common">Chinese azalea</name>
    <name type="synonym">Azalea mollis</name>
    <dbReference type="NCBI Taxonomy" id="49168"/>
    <lineage>
        <taxon>Eukaryota</taxon>
        <taxon>Viridiplantae</taxon>
        <taxon>Streptophyta</taxon>
        <taxon>Embryophyta</taxon>
        <taxon>Tracheophyta</taxon>
        <taxon>Spermatophyta</taxon>
        <taxon>Magnoliopsida</taxon>
        <taxon>eudicotyledons</taxon>
        <taxon>Gunneridae</taxon>
        <taxon>Pentapetalae</taxon>
        <taxon>asterids</taxon>
        <taxon>Ericales</taxon>
        <taxon>Ericaceae</taxon>
        <taxon>Ericoideae</taxon>
        <taxon>Rhodoreae</taxon>
        <taxon>Rhododendron</taxon>
    </lineage>
</organism>
<evidence type="ECO:0000313" key="2">
    <source>
        <dbReference type="Proteomes" id="UP001062846"/>
    </source>
</evidence>
<proteinExistence type="predicted"/>
<dbReference type="Proteomes" id="UP001062846">
    <property type="component" value="Chromosome 11"/>
</dbReference>
<evidence type="ECO:0000313" key="1">
    <source>
        <dbReference type="EMBL" id="KAI8530060.1"/>
    </source>
</evidence>
<reference evidence="1" key="1">
    <citation type="submission" date="2022-02" db="EMBL/GenBank/DDBJ databases">
        <title>Plant Genome Project.</title>
        <authorList>
            <person name="Zhang R.-G."/>
        </authorList>
    </citation>
    <scope>NUCLEOTIDE SEQUENCE</scope>
    <source>
        <strain evidence="1">AT1</strain>
    </source>
</reference>
<sequence length="148" mass="16572">MGIESNPFPKVEVNMVTASLAKRLGSTVERKKQIEEDQMVTNEESAKSHFPRFPNDYLCIRCGREVQHGEAIIADKEQRSAFSRSGIRFNTMGGNDRQIYVGAKLIYEGIDPGLFNRIESEHCYGPDDGPFLFRGNPVVPARPGVPSR</sequence>
<protein>
    <submittedName>
        <fullName evidence="1">Uncharacterized protein</fullName>
    </submittedName>
</protein>
<dbReference type="EMBL" id="CM046398">
    <property type="protein sequence ID" value="KAI8530060.1"/>
    <property type="molecule type" value="Genomic_DNA"/>
</dbReference>
<gene>
    <name evidence="1" type="ORF">RHMOL_Rhmol11G0025500</name>
</gene>
<name>A0ACC0LN44_RHOML</name>
<accession>A0ACC0LN44</accession>